<protein>
    <submittedName>
        <fullName evidence="1">Uncharacterized protein</fullName>
    </submittedName>
</protein>
<accession>A0A1I5IPW1</accession>
<evidence type="ECO:0000313" key="1">
    <source>
        <dbReference type="EMBL" id="SFO62379.1"/>
    </source>
</evidence>
<sequence>MHLGCSLYRVSGMDCGFRAALSSMGTCHHFQCRVWAPTSPPKKSKTRRIAPTGWIVIPLKALLHHLVLIWRGRL</sequence>
<dbReference type="EMBL" id="FOVR01000009">
    <property type="protein sequence ID" value="SFO62379.1"/>
    <property type="molecule type" value="Genomic_DNA"/>
</dbReference>
<proteinExistence type="predicted"/>
<dbReference type="Proteomes" id="UP000199236">
    <property type="component" value="Unassembled WGS sequence"/>
</dbReference>
<gene>
    <name evidence="1" type="ORF">SAMN04488056_109119</name>
</gene>
<organism evidence="1 2">
    <name type="scientific">Cohaesibacter marisflavi</name>
    <dbReference type="NCBI Taxonomy" id="655353"/>
    <lineage>
        <taxon>Bacteria</taxon>
        <taxon>Pseudomonadati</taxon>
        <taxon>Pseudomonadota</taxon>
        <taxon>Alphaproteobacteria</taxon>
        <taxon>Hyphomicrobiales</taxon>
        <taxon>Cohaesibacteraceae</taxon>
    </lineage>
</organism>
<keyword evidence="2" id="KW-1185">Reference proteome</keyword>
<evidence type="ECO:0000313" key="2">
    <source>
        <dbReference type="Proteomes" id="UP000199236"/>
    </source>
</evidence>
<name>A0A1I5IPW1_9HYPH</name>
<dbReference type="AlphaFoldDB" id="A0A1I5IPW1"/>
<reference evidence="1 2" key="1">
    <citation type="submission" date="2016-10" db="EMBL/GenBank/DDBJ databases">
        <authorList>
            <person name="de Groot N.N."/>
        </authorList>
    </citation>
    <scope>NUCLEOTIDE SEQUENCE [LARGE SCALE GENOMIC DNA]</scope>
    <source>
        <strain evidence="1 2">CGMCC 1.9157</strain>
    </source>
</reference>